<sequence>MVFQILLLLFLTTAICFGGTILIPIIILGKNRLNLDVRLENLCWGPTSNPPNITFETHSDSYIQLSPFESTFCGILSLGLKLSKSIFVGSWSSSPDQSSAQKAGDLNIIRIGRVGLENAMSNIAKQLNKEALRMNGSDIHGIAYASEVYVEVKWLWLILPAVLVVSGIIFVGIVIFQNKKNGESLWKSSVLAFLYHGFYNVDKDESIAVSVMEKKAEELVVRLQASEDGGLILKEEKKLV</sequence>
<name>A0A1V6TME4_9EURO</name>
<keyword evidence="3" id="KW-1185">Reference proteome</keyword>
<dbReference type="PANTHER" id="PTHR35394">
    <property type="entry name" value="DUF3176 DOMAIN-CONTAINING PROTEIN"/>
    <property type="match status" value="1"/>
</dbReference>
<dbReference type="AlphaFoldDB" id="A0A1V6TME4"/>
<organism evidence="2 3">
    <name type="scientific">Penicillium steckii</name>
    <dbReference type="NCBI Taxonomy" id="303698"/>
    <lineage>
        <taxon>Eukaryota</taxon>
        <taxon>Fungi</taxon>
        <taxon>Dikarya</taxon>
        <taxon>Ascomycota</taxon>
        <taxon>Pezizomycotina</taxon>
        <taxon>Eurotiomycetes</taxon>
        <taxon>Eurotiomycetidae</taxon>
        <taxon>Eurotiales</taxon>
        <taxon>Aspergillaceae</taxon>
        <taxon>Penicillium</taxon>
    </lineage>
</organism>
<evidence type="ECO:0000313" key="2">
    <source>
        <dbReference type="EMBL" id="OQE27538.1"/>
    </source>
</evidence>
<reference evidence="3" key="1">
    <citation type="journal article" date="2017" name="Nat. Microbiol.">
        <title>Global analysis of biosynthetic gene clusters reveals vast potential of secondary metabolite production in Penicillium species.</title>
        <authorList>
            <person name="Nielsen J.C."/>
            <person name="Grijseels S."/>
            <person name="Prigent S."/>
            <person name="Ji B."/>
            <person name="Dainat J."/>
            <person name="Nielsen K.F."/>
            <person name="Frisvad J.C."/>
            <person name="Workman M."/>
            <person name="Nielsen J."/>
        </authorList>
    </citation>
    <scope>NUCLEOTIDE SEQUENCE [LARGE SCALE GENOMIC DNA]</scope>
    <source>
        <strain evidence="3">IBT 24891</strain>
    </source>
</reference>
<gene>
    <name evidence="2" type="ORF">PENSTE_c004G00816</name>
</gene>
<proteinExistence type="predicted"/>
<dbReference type="STRING" id="303698.A0A1V6TME4"/>
<comment type="caution">
    <text evidence="2">The sequence shown here is derived from an EMBL/GenBank/DDBJ whole genome shotgun (WGS) entry which is preliminary data.</text>
</comment>
<dbReference type="EMBL" id="MLKD01000004">
    <property type="protein sequence ID" value="OQE27538.1"/>
    <property type="molecule type" value="Genomic_DNA"/>
</dbReference>
<protein>
    <submittedName>
        <fullName evidence="2">Uncharacterized protein</fullName>
    </submittedName>
</protein>
<keyword evidence="1" id="KW-0472">Membrane</keyword>
<feature type="transmembrane region" description="Helical" evidence="1">
    <location>
        <begin position="154"/>
        <end position="176"/>
    </location>
</feature>
<accession>A0A1V6TME4</accession>
<dbReference type="PANTHER" id="PTHR35394:SF5">
    <property type="entry name" value="DUF3176 DOMAIN-CONTAINING PROTEIN"/>
    <property type="match status" value="1"/>
</dbReference>
<keyword evidence="1" id="KW-1133">Transmembrane helix</keyword>
<evidence type="ECO:0000256" key="1">
    <source>
        <dbReference type="SAM" id="Phobius"/>
    </source>
</evidence>
<keyword evidence="1" id="KW-0812">Transmembrane</keyword>
<dbReference type="Proteomes" id="UP000191285">
    <property type="component" value="Unassembled WGS sequence"/>
</dbReference>
<evidence type="ECO:0000313" key="3">
    <source>
        <dbReference type="Proteomes" id="UP000191285"/>
    </source>
</evidence>
<dbReference type="OrthoDB" id="5376804at2759"/>